<reference evidence="1 2" key="1">
    <citation type="submission" date="2018-06" db="EMBL/GenBank/DDBJ databases">
        <title>Genomic Encyclopedia of Type Strains, Phase III (KMG-III): the genomes of soil and plant-associated and newly described type strains.</title>
        <authorList>
            <person name="Whitman W."/>
        </authorList>
    </citation>
    <scope>NUCLEOTIDE SEQUENCE [LARGE SCALE GENOMIC DNA]</scope>
    <source>
        <strain evidence="1 2">CGMCC 1.8979</strain>
    </source>
</reference>
<accession>A0A327YRN4</accession>
<proteinExistence type="predicted"/>
<dbReference type="SUPFAM" id="SSF158379">
    <property type="entry name" value="YqgQ-like"/>
    <property type="match status" value="1"/>
</dbReference>
<dbReference type="AlphaFoldDB" id="A0A327YRN4"/>
<dbReference type="Gene3D" id="1.10.287.760">
    <property type="entry name" value="YqgQ-like"/>
    <property type="match status" value="1"/>
</dbReference>
<protein>
    <submittedName>
        <fullName evidence="1">Uncharacterized protein YqgQ</fullName>
    </submittedName>
</protein>
<comment type="caution">
    <text evidence="1">The sequence shown here is derived from an EMBL/GenBank/DDBJ whole genome shotgun (WGS) entry which is preliminary data.</text>
</comment>
<dbReference type="InterPro" id="IPR009256">
    <property type="entry name" value="YqgQ-like"/>
</dbReference>
<dbReference type="Proteomes" id="UP000248555">
    <property type="component" value="Unassembled WGS sequence"/>
</dbReference>
<gene>
    <name evidence="1" type="ORF">B0I26_102379</name>
</gene>
<dbReference type="EMBL" id="QLMH01000002">
    <property type="protein sequence ID" value="RAK22385.1"/>
    <property type="molecule type" value="Genomic_DNA"/>
</dbReference>
<evidence type="ECO:0000313" key="2">
    <source>
        <dbReference type="Proteomes" id="UP000248555"/>
    </source>
</evidence>
<dbReference type="OrthoDB" id="2361671at2"/>
<dbReference type="RefSeq" id="WP_111644224.1">
    <property type="nucleotide sequence ID" value="NZ_QLMH01000002.1"/>
</dbReference>
<keyword evidence="2" id="KW-1185">Reference proteome</keyword>
<organism evidence="1 2">
    <name type="scientific">Paranoxybacillus vitaminiphilus</name>
    <dbReference type="NCBI Taxonomy" id="581036"/>
    <lineage>
        <taxon>Bacteria</taxon>
        <taxon>Bacillati</taxon>
        <taxon>Bacillota</taxon>
        <taxon>Bacilli</taxon>
        <taxon>Bacillales</taxon>
        <taxon>Anoxybacillaceae</taxon>
        <taxon>Paranoxybacillus</taxon>
    </lineage>
</organism>
<evidence type="ECO:0000313" key="1">
    <source>
        <dbReference type="EMBL" id="RAK22385.1"/>
    </source>
</evidence>
<name>A0A327YRN4_9BACL</name>
<dbReference type="Pfam" id="PF06014">
    <property type="entry name" value="YqgQ-like"/>
    <property type="match status" value="1"/>
</dbReference>
<dbReference type="InterPro" id="IPR023164">
    <property type="entry name" value="YqgQ-like_sf"/>
</dbReference>
<sequence length="79" mass="9596">MKTIYDVQQLLKKYGTIIYVGDRLADLELMEEEIKELYQSQLIDVKEYQMAILLLRHEAQLEREKREKKERKKIKRVKG</sequence>